<dbReference type="AlphaFoldDB" id="A0A7X1KDM5"/>
<feature type="transmembrane region" description="Helical" evidence="1">
    <location>
        <begin position="67"/>
        <end position="87"/>
    </location>
</feature>
<dbReference type="EMBL" id="JACLAU010000043">
    <property type="protein sequence ID" value="MBC2653317.1"/>
    <property type="molecule type" value="Genomic_DNA"/>
</dbReference>
<feature type="transmembrane region" description="Helical" evidence="1">
    <location>
        <begin position="149"/>
        <end position="171"/>
    </location>
</feature>
<organism evidence="2 3">
    <name type="scientific">Novosphingobium aerophilum</name>
    <dbReference type="NCBI Taxonomy" id="2839843"/>
    <lineage>
        <taxon>Bacteria</taxon>
        <taxon>Pseudomonadati</taxon>
        <taxon>Pseudomonadota</taxon>
        <taxon>Alphaproteobacteria</taxon>
        <taxon>Sphingomonadales</taxon>
        <taxon>Sphingomonadaceae</taxon>
        <taxon>Novosphingobium</taxon>
    </lineage>
</organism>
<keyword evidence="3" id="KW-1185">Reference proteome</keyword>
<evidence type="ECO:0000313" key="2">
    <source>
        <dbReference type="EMBL" id="MBC2653317.1"/>
    </source>
</evidence>
<feature type="transmembrane region" description="Helical" evidence="1">
    <location>
        <begin position="43"/>
        <end position="61"/>
    </location>
</feature>
<feature type="transmembrane region" description="Helical" evidence="1">
    <location>
        <begin position="114"/>
        <end position="137"/>
    </location>
</feature>
<proteinExistence type="predicted"/>
<gene>
    <name evidence="2" type="ORF">H7F49_16645</name>
</gene>
<dbReference type="RefSeq" id="WP_185684698.1">
    <property type="nucleotide sequence ID" value="NZ_JACLAU010000043.1"/>
</dbReference>
<protein>
    <submittedName>
        <fullName evidence="2">Uncharacterized protein</fullName>
    </submittedName>
</protein>
<evidence type="ECO:0000313" key="3">
    <source>
        <dbReference type="Proteomes" id="UP000520156"/>
    </source>
</evidence>
<reference evidence="2 3" key="1">
    <citation type="submission" date="2020-08" db="EMBL/GenBank/DDBJ databases">
        <title>The genome sequence of Novosphingobium flavum 4Y4.</title>
        <authorList>
            <person name="Liu Y."/>
        </authorList>
    </citation>
    <scope>NUCLEOTIDE SEQUENCE [LARGE SCALE GENOMIC DNA]</scope>
    <source>
        <strain evidence="2 3">4Y4</strain>
    </source>
</reference>
<evidence type="ECO:0000256" key="1">
    <source>
        <dbReference type="SAM" id="Phobius"/>
    </source>
</evidence>
<keyword evidence="1" id="KW-0812">Transmembrane</keyword>
<keyword evidence="1" id="KW-0472">Membrane</keyword>
<comment type="caution">
    <text evidence="2">The sequence shown here is derived from an EMBL/GenBank/DDBJ whole genome shotgun (WGS) entry which is preliminary data.</text>
</comment>
<keyword evidence="1" id="KW-1133">Transmembrane helix</keyword>
<name>A0A7X1KDM5_9SPHN</name>
<sequence>MMQDDNDWAALQRSWQAGQSAPAEPAWLKAAVRREQRRARWEMLAEVLISLGCAVVLASWAGTSRGWTAGILWALVVAAGISPVITIRLRLATWRGRGDTVTAWRGQLRRQARLGLLLARLGLIGGPLGLVLGLALGTFGDMSQIDRTLAHGLIGPVGLVILALGWCWALHEARRHQRTLRTLAAEDERDEERA</sequence>
<accession>A0A7X1KDM5</accession>
<dbReference type="Proteomes" id="UP000520156">
    <property type="component" value="Unassembled WGS sequence"/>
</dbReference>